<dbReference type="InterPro" id="IPR004447">
    <property type="entry name" value="Peptidase_S41A"/>
</dbReference>
<evidence type="ECO:0000256" key="1">
    <source>
        <dbReference type="ARBA" id="ARBA00009179"/>
    </source>
</evidence>
<keyword evidence="3" id="KW-0378">Hydrolase</keyword>
<evidence type="ECO:0000256" key="4">
    <source>
        <dbReference type="ARBA" id="ARBA00022825"/>
    </source>
</evidence>
<dbReference type="SUPFAM" id="SSF50156">
    <property type="entry name" value="PDZ domain-like"/>
    <property type="match status" value="1"/>
</dbReference>
<evidence type="ECO:0000256" key="3">
    <source>
        <dbReference type="ARBA" id="ARBA00022801"/>
    </source>
</evidence>
<dbReference type="InterPro" id="IPR036034">
    <property type="entry name" value="PDZ_sf"/>
</dbReference>
<dbReference type="PROSITE" id="PS50106">
    <property type="entry name" value="PDZ"/>
    <property type="match status" value="1"/>
</dbReference>
<dbReference type="GO" id="GO:0007165">
    <property type="term" value="P:signal transduction"/>
    <property type="evidence" value="ECO:0007669"/>
    <property type="project" value="TreeGrafter"/>
</dbReference>
<dbReference type="RefSeq" id="WP_013916614.1">
    <property type="nucleotide sequence ID" value="NC_015690.1"/>
</dbReference>
<reference evidence="8" key="1">
    <citation type="submission" date="2011-06" db="EMBL/GenBank/DDBJ databases">
        <title>Complete genome sequence of Paenibacillus mucilaginosus KNP414.</title>
        <authorList>
            <person name="Wang J."/>
            <person name="Hu S."/>
            <person name="Hu X."/>
            <person name="Zhang B."/>
            <person name="Dong D."/>
            <person name="Zhang S."/>
            <person name="Zhao K."/>
            <person name="Wu D."/>
        </authorList>
    </citation>
    <scope>NUCLEOTIDE SEQUENCE [LARGE SCALE GENOMIC DNA]</scope>
    <source>
        <strain evidence="8">KNP414</strain>
    </source>
</reference>
<dbReference type="GO" id="GO:0008236">
    <property type="term" value="F:serine-type peptidase activity"/>
    <property type="evidence" value="ECO:0007669"/>
    <property type="project" value="UniProtKB-KW"/>
</dbReference>
<feature type="chain" id="PRO_5003370197" evidence="5">
    <location>
        <begin position="33"/>
        <end position="487"/>
    </location>
</feature>
<dbReference type="InterPro" id="IPR036582">
    <property type="entry name" value="Mao_N_sf"/>
</dbReference>
<sequence>MKRKKSMNMWRRSAAAVLSMTLLLPAAQPLQAAGTGSSGASRVQEVMELLQKKHVSAPSADALSDAAVKAMVESLEDPYTQYFTPEELQQFEDAVENQYVGIGVRIGLEPEGVYIADVFEGSPAKEAGLAPGDLIVTVGGTSVAGKKTGEVAELIAGEPGTTVVVGVVRGSETKEFTVSRKKVQIPTVVSRVFPSKVGYLEIASFSSDADELLEKELAALKSQGIRSLILDLRDNPGGLLESAKGMIRQFVKEGTLIHTLDSSRVDKPVEFSGGTTQPFPLYVLVNENSASASEVLTGALQDYGAAKVIGAHTYGKGSVQSVYELEGGGALKVTIEEYLTPKNRKVNHVGLDPDVAVEGYLAQLLTALRLAGEKEPVLTADPRITTVGGLMVQDTLDVVREGGQTYVPARALAAYLGGTVQWNEASRSVVLVSADGTTMYTPGEGGFLLKEGTGFVSLNGVSKDAFGSSLQWIDDGRKLTIRTGASK</sequence>
<keyword evidence="5" id="KW-0732">Signal</keyword>
<dbReference type="InterPro" id="IPR001478">
    <property type="entry name" value="PDZ"/>
</dbReference>
<gene>
    <name evidence="7" type="ordered locus">KNP414_02895</name>
</gene>
<dbReference type="Pfam" id="PF07833">
    <property type="entry name" value="Cu_amine_oxidN1"/>
    <property type="match status" value="1"/>
</dbReference>
<dbReference type="CDD" id="cd07560">
    <property type="entry name" value="Peptidase_S41_CPP"/>
    <property type="match status" value="1"/>
</dbReference>
<dbReference type="HOGENOM" id="CLU_017295_3_1_9"/>
<dbReference type="Proteomes" id="UP000006620">
    <property type="component" value="Chromosome"/>
</dbReference>
<keyword evidence="4" id="KW-0720">Serine protease</keyword>
<keyword evidence="2 7" id="KW-0645">Protease</keyword>
<dbReference type="AlphaFoldDB" id="F8FD36"/>
<dbReference type="GO" id="GO:0030288">
    <property type="term" value="C:outer membrane-bounded periplasmic space"/>
    <property type="evidence" value="ECO:0007669"/>
    <property type="project" value="TreeGrafter"/>
</dbReference>
<dbReference type="NCBIfam" id="TIGR00225">
    <property type="entry name" value="prc"/>
    <property type="match status" value="1"/>
</dbReference>
<organism evidence="7 8">
    <name type="scientific">Paenibacillus mucilaginosus (strain KNP414)</name>
    <dbReference type="NCBI Taxonomy" id="1036673"/>
    <lineage>
        <taxon>Bacteria</taxon>
        <taxon>Bacillati</taxon>
        <taxon>Bacillota</taxon>
        <taxon>Bacilli</taxon>
        <taxon>Bacillales</taxon>
        <taxon>Paenibacillaceae</taxon>
        <taxon>Paenibacillus</taxon>
    </lineage>
</organism>
<dbReference type="SUPFAM" id="SSF55383">
    <property type="entry name" value="Copper amine oxidase, domain N"/>
    <property type="match status" value="1"/>
</dbReference>
<dbReference type="Gene3D" id="3.30.750.44">
    <property type="match status" value="1"/>
</dbReference>
<dbReference type="Gene3D" id="3.90.226.10">
    <property type="entry name" value="2-enoyl-CoA Hydratase, Chain A, domain 1"/>
    <property type="match status" value="1"/>
</dbReference>
<proteinExistence type="inferred from homology"/>
<dbReference type="SUPFAM" id="SSF52096">
    <property type="entry name" value="ClpP/crotonase"/>
    <property type="match status" value="1"/>
</dbReference>
<dbReference type="Gene3D" id="2.30.42.10">
    <property type="match status" value="1"/>
</dbReference>
<dbReference type="Pfam" id="PF03572">
    <property type="entry name" value="Peptidase_S41"/>
    <property type="match status" value="1"/>
</dbReference>
<evidence type="ECO:0000259" key="6">
    <source>
        <dbReference type="PROSITE" id="PS50106"/>
    </source>
</evidence>
<evidence type="ECO:0000313" key="7">
    <source>
        <dbReference type="EMBL" id="AEI41453.1"/>
    </source>
</evidence>
<dbReference type="InterPro" id="IPR012854">
    <property type="entry name" value="Cu_amine_oxidase-like_N"/>
</dbReference>
<evidence type="ECO:0000256" key="2">
    <source>
        <dbReference type="ARBA" id="ARBA00022670"/>
    </source>
</evidence>
<comment type="similarity">
    <text evidence="1">Belongs to the peptidase S41A family.</text>
</comment>
<dbReference type="PATRIC" id="fig|1036673.3.peg.2648"/>
<dbReference type="PANTHER" id="PTHR32060:SF30">
    <property type="entry name" value="CARBOXY-TERMINAL PROCESSING PROTEASE CTPA"/>
    <property type="match status" value="1"/>
</dbReference>
<dbReference type="EMBL" id="CP002869">
    <property type="protein sequence ID" value="AEI41453.1"/>
    <property type="molecule type" value="Genomic_DNA"/>
</dbReference>
<dbReference type="PANTHER" id="PTHR32060">
    <property type="entry name" value="TAIL-SPECIFIC PROTEASE"/>
    <property type="match status" value="1"/>
</dbReference>
<dbReference type="KEGG" id="pms:KNP414_02895"/>
<evidence type="ECO:0000256" key="5">
    <source>
        <dbReference type="SAM" id="SignalP"/>
    </source>
</evidence>
<dbReference type="Pfam" id="PF22694">
    <property type="entry name" value="CtpB_N-like"/>
    <property type="match status" value="1"/>
</dbReference>
<feature type="domain" description="PDZ" evidence="6">
    <location>
        <begin position="88"/>
        <end position="155"/>
    </location>
</feature>
<accession>F8FD36</accession>
<dbReference type="InterPro" id="IPR029045">
    <property type="entry name" value="ClpP/crotonase-like_dom_sf"/>
</dbReference>
<dbReference type="MEROPS" id="S41.004"/>
<dbReference type="SMART" id="SM00228">
    <property type="entry name" value="PDZ"/>
    <property type="match status" value="1"/>
</dbReference>
<dbReference type="SMART" id="SM00245">
    <property type="entry name" value="TSPc"/>
    <property type="match status" value="1"/>
</dbReference>
<dbReference type="Pfam" id="PF13180">
    <property type="entry name" value="PDZ_2"/>
    <property type="match status" value="1"/>
</dbReference>
<dbReference type="InterPro" id="IPR005151">
    <property type="entry name" value="Tail-specific_protease"/>
</dbReference>
<dbReference type="GO" id="GO:0004175">
    <property type="term" value="F:endopeptidase activity"/>
    <property type="evidence" value="ECO:0007669"/>
    <property type="project" value="TreeGrafter"/>
</dbReference>
<protein>
    <submittedName>
        <fullName evidence="7">Carboxyl-terminal protease</fullName>
    </submittedName>
</protein>
<evidence type="ECO:0000313" key="8">
    <source>
        <dbReference type="Proteomes" id="UP000006620"/>
    </source>
</evidence>
<name>F8FD36_PAEMK</name>
<reference evidence="7 8" key="2">
    <citation type="journal article" date="2013" name="Genome Announc.">
        <title>Genome Sequence of Growth-Improving Paenibacillus mucilaginosus Strain KNP414.</title>
        <authorList>
            <person name="Lu J.J."/>
            <person name="Wang J.F."/>
            <person name="Hu X.F."/>
        </authorList>
    </citation>
    <scope>NUCLEOTIDE SEQUENCE [LARGE SCALE GENOMIC DNA]</scope>
    <source>
        <strain evidence="7 8">KNP414</strain>
    </source>
</reference>
<dbReference type="GO" id="GO:0006508">
    <property type="term" value="P:proteolysis"/>
    <property type="evidence" value="ECO:0007669"/>
    <property type="project" value="UniProtKB-KW"/>
</dbReference>
<dbReference type="InterPro" id="IPR055210">
    <property type="entry name" value="CtpA/B_N"/>
</dbReference>
<feature type="signal peptide" evidence="5">
    <location>
        <begin position="1"/>
        <end position="32"/>
    </location>
</feature>